<accession>A0ACC2UZF0</accession>
<dbReference type="Proteomes" id="UP001241377">
    <property type="component" value="Unassembled WGS sequence"/>
</dbReference>
<gene>
    <name evidence="1" type="ORF">QFC19_008777</name>
</gene>
<name>A0ACC2UZF0_9TREE</name>
<evidence type="ECO:0000313" key="1">
    <source>
        <dbReference type="EMBL" id="KAJ9092240.1"/>
    </source>
</evidence>
<comment type="caution">
    <text evidence="1">The sequence shown here is derived from an EMBL/GenBank/DDBJ whole genome shotgun (WGS) entry which is preliminary data.</text>
</comment>
<sequence length="167" mass="17841">MPQPIVVVVSGANRGIGAAICRGVLSLPRPVILYAASRAGKDLSFATDPASGSQVKYPKLDITDHDSIERLVAEIQESQNGVDALINNAGLNVDKQYLLENVKLTLATNYMGTLKVGSGKISQRASETTLTRFTGRLLDEPSIPAPHSSKKRPNRQPVLGRVIAQAV</sequence>
<evidence type="ECO:0000313" key="2">
    <source>
        <dbReference type="Proteomes" id="UP001241377"/>
    </source>
</evidence>
<dbReference type="EMBL" id="JASBWR010000137">
    <property type="protein sequence ID" value="KAJ9092240.1"/>
    <property type="molecule type" value="Genomic_DNA"/>
</dbReference>
<protein>
    <submittedName>
        <fullName evidence="1">Uncharacterized protein</fullName>
    </submittedName>
</protein>
<reference evidence="1" key="1">
    <citation type="submission" date="2023-04" db="EMBL/GenBank/DDBJ databases">
        <title>Draft Genome sequencing of Naganishia species isolated from polar environments using Oxford Nanopore Technology.</title>
        <authorList>
            <person name="Leo P."/>
            <person name="Venkateswaran K."/>
        </authorList>
    </citation>
    <scope>NUCLEOTIDE SEQUENCE</scope>
    <source>
        <strain evidence="1">MNA-CCFEE 5261</strain>
    </source>
</reference>
<proteinExistence type="predicted"/>
<organism evidence="1 2">
    <name type="scientific">Naganishia cerealis</name>
    <dbReference type="NCBI Taxonomy" id="610337"/>
    <lineage>
        <taxon>Eukaryota</taxon>
        <taxon>Fungi</taxon>
        <taxon>Dikarya</taxon>
        <taxon>Basidiomycota</taxon>
        <taxon>Agaricomycotina</taxon>
        <taxon>Tremellomycetes</taxon>
        <taxon>Filobasidiales</taxon>
        <taxon>Filobasidiaceae</taxon>
        <taxon>Naganishia</taxon>
    </lineage>
</organism>
<keyword evidence="2" id="KW-1185">Reference proteome</keyword>